<proteinExistence type="predicted"/>
<dbReference type="AlphaFoldDB" id="A0A821JUU0"/>
<evidence type="ECO:0000313" key="2">
    <source>
        <dbReference type="Proteomes" id="UP000663862"/>
    </source>
</evidence>
<reference evidence="1" key="1">
    <citation type="submission" date="2021-02" db="EMBL/GenBank/DDBJ databases">
        <authorList>
            <person name="Nowell W R."/>
        </authorList>
    </citation>
    <scope>NUCLEOTIDE SEQUENCE</scope>
</reference>
<name>A0A821JUU0_9BILA</name>
<dbReference type="EMBL" id="CAJOBQ010015117">
    <property type="protein sequence ID" value="CAF4722986.1"/>
    <property type="molecule type" value="Genomic_DNA"/>
</dbReference>
<accession>A0A821JUU0</accession>
<evidence type="ECO:0000313" key="1">
    <source>
        <dbReference type="EMBL" id="CAF4722986.1"/>
    </source>
</evidence>
<comment type="caution">
    <text evidence="1">The sequence shown here is derived from an EMBL/GenBank/DDBJ whole genome shotgun (WGS) entry which is preliminary data.</text>
</comment>
<sequence>QSLQQTNGILNTTIIQKTFLQLLDTEDPNEERTVYLFIAELPITEPIPKLQSKILAALYDMGLNAPATASTIIGNFGEKAATNGVIAALLNAIRDVESH</sequence>
<dbReference type="Proteomes" id="UP000663862">
    <property type="component" value="Unassembled WGS sequence"/>
</dbReference>
<feature type="non-terminal residue" evidence="1">
    <location>
        <position position="1"/>
    </location>
</feature>
<organism evidence="1 2">
    <name type="scientific">Rotaria socialis</name>
    <dbReference type="NCBI Taxonomy" id="392032"/>
    <lineage>
        <taxon>Eukaryota</taxon>
        <taxon>Metazoa</taxon>
        <taxon>Spiralia</taxon>
        <taxon>Gnathifera</taxon>
        <taxon>Rotifera</taxon>
        <taxon>Eurotatoria</taxon>
        <taxon>Bdelloidea</taxon>
        <taxon>Philodinida</taxon>
        <taxon>Philodinidae</taxon>
        <taxon>Rotaria</taxon>
    </lineage>
</organism>
<feature type="non-terminal residue" evidence="1">
    <location>
        <position position="99"/>
    </location>
</feature>
<protein>
    <submittedName>
        <fullName evidence="1">Uncharacterized protein</fullName>
    </submittedName>
</protein>
<gene>
    <name evidence="1" type="ORF">TSG867_LOCUS34119</name>
</gene>